<accession>A0AAP0BNM1</accession>
<keyword evidence="3" id="KW-1185">Reference proteome</keyword>
<gene>
    <name evidence="2" type="ORF">KSP39_PZI007567</name>
</gene>
<evidence type="ECO:0008006" key="4">
    <source>
        <dbReference type="Google" id="ProtNLM"/>
    </source>
</evidence>
<protein>
    <recommendedName>
        <fullName evidence="4">Secreted protein</fullName>
    </recommendedName>
</protein>
<keyword evidence="1" id="KW-0732">Signal</keyword>
<reference evidence="2 3" key="1">
    <citation type="journal article" date="2022" name="Nat. Plants">
        <title>Genomes of leafy and leafless Platanthera orchids illuminate the evolution of mycoheterotrophy.</title>
        <authorList>
            <person name="Li M.H."/>
            <person name="Liu K.W."/>
            <person name="Li Z."/>
            <person name="Lu H.C."/>
            <person name="Ye Q.L."/>
            <person name="Zhang D."/>
            <person name="Wang J.Y."/>
            <person name="Li Y.F."/>
            <person name="Zhong Z.M."/>
            <person name="Liu X."/>
            <person name="Yu X."/>
            <person name="Liu D.K."/>
            <person name="Tu X.D."/>
            <person name="Liu B."/>
            <person name="Hao Y."/>
            <person name="Liao X.Y."/>
            <person name="Jiang Y.T."/>
            <person name="Sun W.H."/>
            <person name="Chen J."/>
            <person name="Chen Y.Q."/>
            <person name="Ai Y."/>
            <person name="Zhai J.W."/>
            <person name="Wu S.S."/>
            <person name="Zhou Z."/>
            <person name="Hsiao Y.Y."/>
            <person name="Wu W.L."/>
            <person name="Chen Y.Y."/>
            <person name="Lin Y.F."/>
            <person name="Hsu J.L."/>
            <person name="Li C.Y."/>
            <person name="Wang Z.W."/>
            <person name="Zhao X."/>
            <person name="Zhong W.Y."/>
            <person name="Ma X.K."/>
            <person name="Ma L."/>
            <person name="Huang J."/>
            <person name="Chen G.Z."/>
            <person name="Huang M.Z."/>
            <person name="Huang L."/>
            <person name="Peng D.H."/>
            <person name="Luo Y.B."/>
            <person name="Zou S.Q."/>
            <person name="Chen S.P."/>
            <person name="Lan S."/>
            <person name="Tsai W.C."/>
            <person name="Van de Peer Y."/>
            <person name="Liu Z.J."/>
        </authorList>
    </citation>
    <scope>NUCLEOTIDE SEQUENCE [LARGE SCALE GENOMIC DNA]</scope>
    <source>
        <strain evidence="2">Lor287</strain>
    </source>
</reference>
<proteinExistence type="predicted"/>
<evidence type="ECO:0000313" key="3">
    <source>
        <dbReference type="Proteomes" id="UP001418222"/>
    </source>
</evidence>
<sequence>MLTANHIFRFKLIYLLSSAVDCVPLLFSSHQFYNVQSIHEFSIMIQYNEIASRFLICKKFCEWPRLTGSRHLQVYTSPFQYIAPLSYLFGGFYKMQMFLYQLSLKFP</sequence>
<evidence type="ECO:0000313" key="2">
    <source>
        <dbReference type="EMBL" id="KAK8945177.1"/>
    </source>
</evidence>
<comment type="caution">
    <text evidence="2">The sequence shown here is derived from an EMBL/GenBank/DDBJ whole genome shotgun (WGS) entry which is preliminary data.</text>
</comment>
<feature type="signal peptide" evidence="1">
    <location>
        <begin position="1"/>
        <end position="22"/>
    </location>
</feature>
<dbReference type="AlphaFoldDB" id="A0AAP0BNM1"/>
<feature type="chain" id="PRO_5042971965" description="Secreted protein" evidence="1">
    <location>
        <begin position="23"/>
        <end position="107"/>
    </location>
</feature>
<dbReference type="Proteomes" id="UP001418222">
    <property type="component" value="Unassembled WGS sequence"/>
</dbReference>
<evidence type="ECO:0000256" key="1">
    <source>
        <dbReference type="SAM" id="SignalP"/>
    </source>
</evidence>
<name>A0AAP0BNM1_9ASPA</name>
<dbReference type="EMBL" id="JBBWWQ010000006">
    <property type="protein sequence ID" value="KAK8945177.1"/>
    <property type="molecule type" value="Genomic_DNA"/>
</dbReference>
<organism evidence="2 3">
    <name type="scientific">Platanthera zijinensis</name>
    <dbReference type="NCBI Taxonomy" id="2320716"/>
    <lineage>
        <taxon>Eukaryota</taxon>
        <taxon>Viridiplantae</taxon>
        <taxon>Streptophyta</taxon>
        <taxon>Embryophyta</taxon>
        <taxon>Tracheophyta</taxon>
        <taxon>Spermatophyta</taxon>
        <taxon>Magnoliopsida</taxon>
        <taxon>Liliopsida</taxon>
        <taxon>Asparagales</taxon>
        <taxon>Orchidaceae</taxon>
        <taxon>Orchidoideae</taxon>
        <taxon>Orchideae</taxon>
        <taxon>Orchidinae</taxon>
        <taxon>Platanthera</taxon>
    </lineage>
</organism>